<dbReference type="AlphaFoldDB" id="A0A1H9V9N9"/>
<evidence type="ECO:0000256" key="2">
    <source>
        <dbReference type="SAM" id="MobiDB-lite"/>
    </source>
</evidence>
<proteinExistence type="inferred from homology"/>
<organism evidence="5 6">
    <name type="scientific">Butyrivibrio fibrisolvens</name>
    <dbReference type="NCBI Taxonomy" id="831"/>
    <lineage>
        <taxon>Bacteria</taxon>
        <taxon>Bacillati</taxon>
        <taxon>Bacillota</taxon>
        <taxon>Clostridia</taxon>
        <taxon>Lachnospirales</taxon>
        <taxon>Lachnospiraceae</taxon>
        <taxon>Butyrivibrio</taxon>
    </lineage>
</organism>
<dbReference type="InterPro" id="IPR019079">
    <property type="entry name" value="Capsule_synth_CapA"/>
</dbReference>
<evidence type="ECO:0000259" key="4">
    <source>
        <dbReference type="SMART" id="SM00854"/>
    </source>
</evidence>
<keyword evidence="3" id="KW-0732">Signal</keyword>
<feature type="signal peptide" evidence="3">
    <location>
        <begin position="1"/>
        <end position="30"/>
    </location>
</feature>
<dbReference type="RefSeq" id="WP_242952756.1">
    <property type="nucleotide sequence ID" value="NZ_FOGJ01000022.1"/>
</dbReference>
<dbReference type="eggNOG" id="COG2843">
    <property type="taxonomic scope" value="Bacteria"/>
</dbReference>
<sequence>MGKIDVRKISSSLMIITLSLLCMSCSYNSARIDPETAYINPSNPALSDSVKGDKKGAASSSSAYDKLPESSTSSGRLIRSDHISTITDNLPTTDIDTSALAESLYKHVTIRMVGDILLHMPIEDTCKQEDGSYDFSSLFANTKDIISSADLALVNQEVIIGGEELGISGYPCFNAPYPIADALADSGFDIVCHATNHALDKGTTGIINTLNYWHTFHPEIITLGIYDNEEDSTGITVVNVNDINIAILNYTYGTNGIPIPKSMPYCVETLDEDRVIADLDLAETIADFTIVCPHWGTEYVLHHTSNQEYWSRLFMEHGADLVIGTHPHVIEDIELYEEDGRQMLCYYSIGNFVSWTSGSGKGVLNRVVGGIPNVTITKDIEGKVYIESYDVIPTVCHLEPVTNGVTVYPLALYTEELALLNKISKQDSSFTLDNCNALVEEVWGESCDMSLDTAY</sequence>
<comment type="similarity">
    <text evidence="1">Belongs to the CapA family.</text>
</comment>
<protein>
    <submittedName>
        <fullName evidence="5">Poly-gamma-glutamate synthesis protein (Capsule biosynthesis protein)</fullName>
    </submittedName>
</protein>
<dbReference type="InterPro" id="IPR029052">
    <property type="entry name" value="Metallo-depent_PP-like"/>
</dbReference>
<dbReference type="PANTHER" id="PTHR33393">
    <property type="entry name" value="POLYGLUTAMINE SYNTHESIS ACCESSORY PROTEIN RV0574C-RELATED"/>
    <property type="match status" value="1"/>
</dbReference>
<dbReference type="CDD" id="cd07381">
    <property type="entry name" value="MPP_CapA"/>
    <property type="match status" value="1"/>
</dbReference>
<gene>
    <name evidence="5" type="ORF">SAMN04487884_12224</name>
</gene>
<evidence type="ECO:0000256" key="3">
    <source>
        <dbReference type="SAM" id="SignalP"/>
    </source>
</evidence>
<reference evidence="5 6" key="1">
    <citation type="submission" date="2016-10" db="EMBL/GenBank/DDBJ databases">
        <authorList>
            <person name="de Groot N.N."/>
        </authorList>
    </citation>
    <scope>NUCLEOTIDE SEQUENCE [LARGE SCALE GENOMIC DNA]</scope>
    <source>
        <strain evidence="5 6">AR40</strain>
    </source>
</reference>
<dbReference type="Pfam" id="PF09587">
    <property type="entry name" value="PGA_cap"/>
    <property type="match status" value="1"/>
</dbReference>
<name>A0A1H9V9N9_BUTFI</name>
<accession>A0A1H9V9N9</accession>
<dbReference type="EMBL" id="FOGJ01000022">
    <property type="protein sequence ID" value="SES18550.1"/>
    <property type="molecule type" value="Genomic_DNA"/>
</dbReference>
<dbReference type="SUPFAM" id="SSF56300">
    <property type="entry name" value="Metallo-dependent phosphatases"/>
    <property type="match status" value="1"/>
</dbReference>
<feature type="chain" id="PRO_5010202052" evidence="3">
    <location>
        <begin position="31"/>
        <end position="455"/>
    </location>
</feature>
<dbReference type="Proteomes" id="UP000182584">
    <property type="component" value="Unassembled WGS sequence"/>
</dbReference>
<dbReference type="InterPro" id="IPR052169">
    <property type="entry name" value="CW_Biosynth-Accessory"/>
</dbReference>
<feature type="region of interest" description="Disordered" evidence="2">
    <location>
        <begin position="43"/>
        <end position="75"/>
    </location>
</feature>
<feature type="domain" description="Capsule synthesis protein CapA" evidence="4">
    <location>
        <begin position="109"/>
        <end position="356"/>
    </location>
</feature>
<dbReference type="SMART" id="SM00854">
    <property type="entry name" value="PGA_cap"/>
    <property type="match status" value="1"/>
</dbReference>
<evidence type="ECO:0000313" key="5">
    <source>
        <dbReference type="EMBL" id="SES18550.1"/>
    </source>
</evidence>
<dbReference type="Gene3D" id="3.60.21.10">
    <property type="match status" value="1"/>
</dbReference>
<evidence type="ECO:0000313" key="6">
    <source>
        <dbReference type="Proteomes" id="UP000182584"/>
    </source>
</evidence>
<evidence type="ECO:0000256" key="1">
    <source>
        <dbReference type="ARBA" id="ARBA00005662"/>
    </source>
</evidence>
<dbReference type="PANTHER" id="PTHR33393:SF12">
    <property type="entry name" value="CAPSULE BIOSYNTHESIS PROTEIN CAPA"/>
    <property type="match status" value="1"/>
</dbReference>